<dbReference type="Proteomes" id="UP000055048">
    <property type="component" value="Unassembled WGS sequence"/>
</dbReference>
<accession>A0A0V0U2J5</accession>
<protein>
    <submittedName>
        <fullName evidence="2">Uncharacterized protein</fullName>
    </submittedName>
</protein>
<reference evidence="2 3" key="1">
    <citation type="submission" date="2015-01" db="EMBL/GenBank/DDBJ databases">
        <title>Evolution of Trichinella species and genotypes.</title>
        <authorList>
            <person name="Korhonen P.K."/>
            <person name="Edoardo P."/>
            <person name="Giuseppe L.R."/>
            <person name="Gasser R.B."/>
        </authorList>
    </citation>
    <scope>NUCLEOTIDE SEQUENCE [LARGE SCALE GENOMIC DNA]</scope>
    <source>
        <strain evidence="2">ISS417</strain>
    </source>
</reference>
<organism evidence="2 3">
    <name type="scientific">Trichinella murrelli</name>
    <dbReference type="NCBI Taxonomy" id="144512"/>
    <lineage>
        <taxon>Eukaryota</taxon>
        <taxon>Metazoa</taxon>
        <taxon>Ecdysozoa</taxon>
        <taxon>Nematoda</taxon>
        <taxon>Enoplea</taxon>
        <taxon>Dorylaimia</taxon>
        <taxon>Trichinellida</taxon>
        <taxon>Trichinellidae</taxon>
        <taxon>Trichinella</taxon>
    </lineage>
</organism>
<feature type="compositionally biased region" description="Basic and acidic residues" evidence="1">
    <location>
        <begin position="32"/>
        <end position="42"/>
    </location>
</feature>
<evidence type="ECO:0000313" key="2">
    <source>
        <dbReference type="EMBL" id="KRX45436.1"/>
    </source>
</evidence>
<evidence type="ECO:0000313" key="3">
    <source>
        <dbReference type="Proteomes" id="UP000055048"/>
    </source>
</evidence>
<dbReference type="AlphaFoldDB" id="A0A0V0U2J5"/>
<keyword evidence="3" id="KW-1185">Reference proteome</keyword>
<name>A0A0V0U2J5_9BILA</name>
<feature type="compositionally biased region" description="Polar residues" evidence="1">
    <location>
        <begin position="16"/>
        <end position="27"/>
    </location>
</feature>
<feature type="region of interest" description="Disordered" evidence="1">
    <location>
        <begin position="1"/>
        <end position="42"/>
    </location>
</feature>
<sequence>MDPVSQKQISKHPLDTNDTVTNESSSAVRFDNVSHMDHSMPV</sequence>
<proteinExistence type="predicted"/>
<gene>
    <name evidence="2" type="ORF">T05_10238</name>
</gene>
<comment type="caution">
    <text evidence="2">The sequence shown here is derived from an EMBL/GenBank/DDBJ whole genome shotgun (WGS) entry which is preliminary data.</text>
</comment>
<evidence type="ECO:0000256" key="1">
    <source>
        <dbReference type="SAM" id="MobiDB-lite"/>
    </source>
</evidence>
<dbReference type="EMBL" id="JYDJ01000076">
    <property type="protein sequence ID" value="KRX45436.1"/>
    <property type="molecule type" value="Genomic_DNA"/>
</dbReference>